<sequence length="133" mass="14443">MPNTPDPTAPAAALCPTCQRPIDDPQTCQDCGKVTCTDCAVYSEDGDYVWCAACGRDALLSSAVHHLTLLREFVEASAHLDTVEAAVRRGPFRHDDLKEAIARRYLASQALEALNPADLTTLIDFLAPEVSRE</sequence>
<organism evidence="1 2">
    <name type="scientific">Deinococcus phoenicis</name>
    <dbReference type="NCBI Taxonomy" id="1476583"/>
    <lineage>
        <taxon>Bacteria</taxon>
        <taxon>Thermotogati</taxon>
        <taxon>Deinococcota</taxon>
        <taxon>Deinococci</taxon>
        <taxon>Deinococcales</taxon>
        <taxon>Deinococcaceae</taxon>
        <taxon>Deinococcus</taxon>
    </lineage>
</organism>
<dbReference type="RefSeq" id="WP_034359350.1">
    <property type="nucleotide sequence ID" value="NZ_JHAC01000050.1"/>
</dbReference>
<protein>
    <submittedName>
        <fullName evidence="1">Uncharacterized protein</fullName>
    </submittedName>
</protein>
<dbReference type="InterPro" id="IPR011011">
    <property type="entry name" value="Znf_FYVE_PHD"/>
</dbReference>
<dbReference type="Proteomes" id="UP000020492">
    <property type="component" value="Unassembled WGS sequence"/>
</dbReference>
<evidence type="ECO:0000313" key="2">
    <source>
        <dbReference type="Proteomes" id="UP000020492"/>
    </source>
</evidence>
<accession>A0A016QLY7</accession>
<dbReference type="EMBL" id="JHAC01000050">
    <property type="protein sequence ID" value="EYB67038.1"/>
    <property type="molecule type" value="Genomic_DNA"/>
</dbReference>
<name>A0A016QLY7_9DEIO</name>
<evidence type="ECO:0000313" key="1">
    <source>
        <dbReference type="EMBL" id="EYB67038.1"/>
    </source>
</evidence>
<dbReference type="Gene3D" id="3.30.40.10">
    <property type="entry name" value="Zinc/RING finger domain, C3HC4 (zinc finger)"/>
    <property type="match status" value="1"/>
</dbReference>
<dbReference type="PATRIC" id="fig|1476583.3.peg.2897"/>
<dbReference type="InterPro" id="IPR013083">
    <property type="entry name" value="Znf_RING/FYVE/PHD"/>
</dbReference>
<proteinExistence type="predicted"/>
<reference evidence="1 2" key="1">
    <citation type="submission" date="2014-03" db="EMBL/GenBank/DDBJ databases">
        <title>Draft genome sequence of Deinococcus phoenicis 1P10ME.</title>
        <authorList>
            <person name="Stepanov V.G."/>
            <person name="Vaishampayan P."/>
            <person name="Venkateswaran K."/>
            <person name="Fox G.E."/>
        </authorList>
    </citation>
    <scope>NUCLEOTIDE SEQUENCE [LARGE SCALE GENOMIC DNA]</scope>
    <source>
        <strain evidence="1 2">1P10ME</strain>
    </source>
</reference>
<keyword evidence="2" id="KW-1185">Reference proteome</keyword>
<dbReference type="SUPFAM" id="SSF57903">
    <property type="entry name" value="FYVE/PHD zinc finger"/>
    <property type="match status" value="1"/>
</dbReference>
<dbReference type="STRING" id="1476583.DEIPH_ctg052orf0034"/>
<comment type="caution">
    <text evidence="1">The sequence shown here is derived from an EMBL/GenBank/DDBJ whole genome shotgun (WGS) entry which is preliminary data.</text>
</comment>
<dbReference type="AlphaFoldDB" id="A0A016QLY7"/>
<gene>
    <name evidence="1" type="ORF">DEIPH_ctg052orf0034</name>
</gene>